<evidence type="ECO:0000313" key="4">
    <source>
        <dbReference type="Proteomes" id="UP000307790"/>
    </source>
</evidence>
<keyword evidence="2" id="KW-0472">Membrane</keyword>
<dbReference type="AlphaFoldDB" id="A0A5R9IPV2"/>
<accession>A0A5R9IPV2</accession>
<dbReference type="Proteomes" id="UP000307790">
    <property type="component" value="Unassembled WGS sequence"/>
</dbReference>
<keyword evidence="2" id="KW-0812">Transmembrane</keyword>
<feature type="coiled-coil region" evidence="1">
    <location>
        <begin position="141"/>
        <end position="191"/>
    </location>
</feature>
<protein>
    <submittedName>
        <fullName evidence="3">Uncharacterized protein</fullName>
    </submittedName>
</protein>
<dbReference type="EMBL" id="VCBC01000007">
    <property type="protein sequence ID" value="TLU65301.1"/>
    <property type="molecule type" value="Genomic_DNA"/>
</dbReference>
<keyword evidence="1" id="KW-0175">Coiled coil</keyword>
<evidence type="ECO:0000256" key="1">
    <source>
        <dbReference type="SAM" id="Coils"/>
    </source>
</evidence>
<dbReference type="OrthoDB" id="6100356at2"/>
<name>A0A5R9IPV2_9GAMM</name>
<feature type="transmembrane region" description="Helical" evidence="2">
    <location>
        <begin position="75"/>
        <end position="94"/>
    </location>
</feature>
<evidence type="ECO:0000313" key="3">
    <source>
        <dbReference type="EMBL" id="TLU65301.1"/>
    </source>
</evidence>
<dbReference type="RefSeq" id="WP_138319604.1">
    <property type="nucleotide sequence ID" value="NZ_VCBC01000007.1"/>
</dbReference>
<comment type="caution">
    <text evidence="3">The sequence shown here is derived from an EMBL/GenBank/DDBJ whole genome shotgun (WGS) entry which is preliminary data.</text>
</comment>
<reference evidence="3 4" key="1">
    <citation type="submission" date="2019-05" db="EMBL/GenBank/DDBJ databases">
        <title>Genome sequences of Thalassotalea litorea 1K03283.</title>
        <authorList>
            <person name="Zhang D."/>
        </authorList>
    </citation>
    <scope>NUCLEOTIDE SEQUENCE [LARGE SCALE GENOMIC DNA]</scope>
    <source>
        <strain evidence="3 4">MCCC 1K03283</strain>
    </source>
</reference>
<keyword evidence="2" id="KW-1133">Transmembrane helix</keyword>
<proteinExistence type="predicted"/>
<keyword evidence="4" id="KW-1185">Reference proteome</keyword>
<sequence length="436" mass="49714">MQVLDDIWASIKGNAKSRISDPIIGTFVVSWVLCNWDRLALLIWGAGKLEARINKMSKEMAFINEPSLIWNNYDLLILPAVLTIVYIFFLPMLAHKIEKVVKPTQIRRHDHTVDLDIDKAIKQKKLNKAHLRANPYNEFLAQEVKIDIEREREELELTRAKAEAAKNMQIESKAKATAAEIELEKVELKAERDARTLAISTAKQKAQLASHRFPSAYLFIHLLSNSLKDDDVVMSLHGLTRCVATIFGYDDFNALLNDKQFNNENLDLMKYILLDTDRLAPDFYEILEDENIEEFDSEWLISHLEMVFEHLPYALVYPETLAERVRDEIDENRFELLDHDGVIGGMAETDTIFDEVDEIVKDNFEYDMKSHVFVVSLSGTASGSHRKESDIPGQSVDLSIEARCGAIVGCYGLSDYEISASATPTDYSDRQFSIMT</sequence>
<evidence type="ECO:0000256" key="2">
    <source>
        <dbReference type="SAM" id="Phobius"/>
    </source>
</evidence>
<organism evidence="3 4">
    <name type="scientific">Thalassotalea litorea</name>
    <dbReference type="NCBI Taxonomy" id="2020715"/>
    <lineage>
        <taxon>Bacteria</taxon>
        <taxon>Pseudomonadati</taxon>
        <taxon>Pseudomonadota</taxon>
        <taxon>Gammaproteobacteria</taxon>
        <taxon>Alteromonadales</taxon>
        <taxon>Colwelliaceae</taxon>
        <taxon>Thalassotalea</taxon>
    </lineage>
</organism>
<gene>
    <name evidence="3" type="ORF">FE810_08400</name>
</gene>